<dbReference type="RefSeq" id="WP_134209681.1">
    <property type="nucleotide sequence ID" value="NZ_CP038015.1"/>
</dbReference>
<keyword evidence="1" id="KW-0677">Repeat</keyword>
<dbReference type="AlphaFoldDB" id="A0A4P6ZX58"/>
<keyword evidence="2 3" id="KW-0802">TPR repeat</keyword>
<dbReference type="InterPro" id="IPR013105">
    <property type="entry name" value="TPR_2"/>
</dbReference>
<reference evidence="4 5" key="1">
    <citation type="submission" date="2019-03" db="EMBL/GenBank/DDBJ databases">
        <title>Complete genome sequence of Paenisporosarcina antarctica CGMCC 1.6503T.</title>
        <authorList>
            <person name="Rong J.-C."/>
            <person name="Chi N.-Y."/>
            <person name="Zhang Q.-F."/>
        </authorList>
    </citation>
    <scope>NUCLEOTIDE SEQUENCE [LARGE SCALE GENOMIC DNA]</scope>
    <source>
        <strain evidence="4 5">CGMCC 1.6503</strain>
    </source>
</reference>
<proteinExistence type="predicted"/>
<evidence type="ECO:0000256" key="1">
    <source>
        <dbReference type="ARBA" id="ARBA00022737"/>
    </source>
</evidence>
<feature type="repeat" description="TPR" evidence="3">
    <location>
        <begin position="141"/>
        <end position="174"/>
    </location>
</feature>
<dbReference type="InterPro" id="IPR011990">
    <property type="entry name" value="TPR-like_helical_dom_sf"/>
</dbReference>
<gene>
    <name evidence="4" type="ORF">E2636_07750</name>
</gene>
<dbReference type="Proteomes" id="UP000294292">
    <property type="component" value="Chromosome"/>
</dbReference>
<dbReference type="InterPro" id="IPR019734">
    <property type="entry name" value="TPR_rpt"/>
</dbReference>
<evidence type="ECO:0000313" key="4">
    <source>
        <dbReference type="EMBL" id="QBP41021.1"/>
    </source>
</evidence>
<accession>A0A4P6ZX58</accession>
<organism evidence="4 5">
    <name type="scientific">Paenisporosarcina antarctica</name>
    <dbReference type="NCBI Taxonomy" id="417367"/>
    <lineage>
        <taxon>Bacteria</taxon>
        <taxon>Bacillati</taxon>
        <taxon>Bacillota</taxon>
        <taxon>Bacilli</taxon>
        <taxon>Bacillales</taxon>
        <taxon>Caryophanaceae</taxon>
        <taxon>Paenisporosarcina</taxon>
    </lineage>
</organism>
<dbReference type="PROSITE" id="PS50005">
    <property type="entry name" value="TPR"/>
    <property type="match status" value="1"/>
</dbReference>
<dbReference type="OrthoDB" id="1652507at2"/>
<protein>
    <submittedName>
        <fullName evidence="4">Tetratricopeptide repeat protein</fullName>
    </submittedName>
</protein>
<sequence>MNLKSLKEELSSMTDNIYFDSNECLREKSSNPSQLIQIIIKAETILEQMIEDKLDNKDEKYFLYGTLGNLYRIYGKPRIAIKYLKLNLDHSINERNYTREIISLIRLGEALKYDNKHEKALGKFNQALIKCNKPELNTYLDFVFQHKGKCLLELKRVEEAMKCFQEALELRKLKGSTNLINSTKEAIEFARCMQN</sequence>
<keyword evidence="5" id="KW-1185">Reference proteome</keyword>
<dbReference type="Pfam" id="PF07719">
    <property type="entry name" value="TPR_2"/>
    <property type="match status" value="1"/>
</dbReference>
<name>A0A4P6ZX58_9BACL</name>
<dbReference type="EMBL" id="CP038015">
    <property type="protein sequence ID" value="QBP41021.1"/>
    <property type="molecule type" value="Genomic_DNA"/>
</dbReference>
<dbReference type="Gene3D" id="1.25.40.10">
    <property type="entry name" value="Tetratricopeptide repeat domain"/>
    <property type="match status" value="1"/>
</dbReference>
<evidence type="ECO:0000256" key="3">
    <source>
        <dbReference type="PROSITE-ProRule" id="PRU00339"/>
    </source>
</evidence>
<dbReference type="SMART" id="SM00028">
    <property type="entry name" value="TPR"/>
    <property type="match status" value="3"/>
</dbReference>
<evidence type="ECO:0000313" key="5">
    <source>
        <dbReference type="Proteomes" id="UP000294292"/>
    </source>
</evidence>
<dbReference type="SUPFAM" id="SSF48452">
    <property type="entry name" value="TPR-like"/>
    <property type="match status" value="1"/>
</dbReference>
<dbReference type="KEGG" id="panc:E2636_07750"/>
<evidence type="ECO:0000256" key="2">
    <source>
        <dbReference type="ARBA" id="ARBA00022803"/>
    </source>
</evidence>